<keyword evidence="1" id="KW-0732">Signal</keyword>
<sequence length="301" mass="32965">MALIAATSLLLSLALADQHLLPRELSFANTTSDDRFDKFIAAANASTVREIVLPNIHTSEYPSKGENANWKVWLQTDEQTARGGGMLAGLHPDELYISDNGTIQSDDTWLACMKLTRFRNPGIPLDATIQSNCSNVFPAECLQFLNAISEDGRLCLNSTMLRDQWEDSPCSGALNGEHSRGVLEPYRIFRVTRLDDLVTSTSVLSENDSPDKRYDALVNSVYMLAVGFARASDNENRTSDTTIDRDAQTFPSKFICMRADHFSEGSRTLKDIANTGVGMSAPVGWTMVLAACVLAMTAGIL</sequence>
<proteinExistence type="predicted"/>
<comment type="caution">
    <text evidence="2">The sequence shown here is derived from an EMBL/GenBank/DDBJ whole genome shotgun (WGS) entry which is preliminary data.</text>
</comment>
<protein>
    <submittedName>
        <fullName evidence="2">Uncharacterized protein</fullName>
    </submittedName>
</protein>
<gene>
    <name evidence="2" type="ORF">QBC37DRAFT_409206</name>
</gene>
<reference evidence="2" key="1">
    <citation type="journal article" date="2023" name="Mol. Phylogenet. Evol.">
        <title>Genome-scale phylogeny and comparative genomics of the fungal order Sordariales.</title>
        <authorList>
            <person name="Hensen N."/>
            <person name="Bonometti L."/>
            <person name="Westerberg I."/>
            <person name="Brannstrom I.O."/>
            <person name="Guillou S."/>
            <person name="Cros-Aarteil S."/>
            <person name="Calhoun S."/>
            <person name="Haridas S."/>
            <person name="Kuo A."/>
            <person name="Mondo S."/>
            <person name="Pangilinan J."/>
            <person name="Riley R."/>
            <person name="LaButti K."/>
            <person name="Andreopoulos B."/>
            <person name="Lipzen A."/>
            <person name="Chen C."/>
            <person name="Yan M."/>
            <person name="Daum C."/>
            <person name="Ng V."/>
            <person name="Clum A."/>
            <person name="Steindorff A."/>
            <person name="Ohm R.A."/>
            <person name="Martin F."/>
            <person name="Silar P."/>
            <person name="Natvig D.O."/>
            <person name="Lalanne C."/>
            <person name="Gautier V."/>
            <person name="Ament-Velasquez S.L."/>
            <person name="Kruys A."/>
            <person name="Hutchinson M.I."/>
            <person name="Powell A.J."/>
            <person name="Barry K."/>
            <person name="Miller A.N."/>
            <person name="Grigoriev I.V."/>
            <person name="Debuchy R."/>
            <person name="Gladieux P."/>
            <person name="Hiltunen Thoren M."/>
            <person name="Johannesson H."/>
        </authorList>
    </citation>
    <scope>NUCLEOTIDE SEQUENCE</scope>
    <source>
        <strain evidence="2">PSN293</strain>
    </source>
</reference>
<evidence type="ECO:0000256" key="1">
    <source>
        <dbReference type="SAM" id="SignalP"/>
    </source>
</evidence>
<feature type="chain" id="PRO_5042818095" evidence="1">
    <location>
        <begin position="17"/>
        <end position="301"/>
    </location>
</feature>
<reference evidence="2" key="2">
    <citation type="submission" date="2023-05" db="EMBL/GenBank/DDBJ databases">
        <authorList>
            <consortium name="Lawrence Berkeley National Laboratory"/>
            <person name="Steindorff A."/>
            <person name="Hensen N."/>
            <person name="Bonometti L."/>
            <person name="Westerberg I."/>
            <person name="Brannstrom I.O."/>
            <person name="Guillou S."/>
            <person name="Cros-Aarteil S."/>
            <person name="Calhoun S."/>
            <person name="Haridas S."/>
            <person name="Kuo A."/>
            <person name="Mondo S."/>
            <person name="Pangilinan J."/>
            <person name="Riley R."/>
            <person name="Labutti K."/>
            <person name="Andreopoulos B."/>
            <person name="Lipzen A."/>
            <person name="Chen C."/>
            <person name="Yanf M."/>
            <person name="Daum C."/>
            <person name="Ng V."/>
            <person name="Clum A."/>
            <person name="Ohm R."/>
            <person name="Martin F."/>
            <person name="Silar P."/>
            <person name="Natvig D."/>
            <person name="Lalanne C."/>
            <person name="Gautier V."/>
            <person name="Ament-Velasquez S.L."/>
            <person name="Kruys A."/>
            <person name="Hutchinson M.I."/>
            <person name="Powell A.J."/>
            <person name="Barry K."/>
            <person name="Miller A.N."/>
            <person name="Grigoriev I.V."/>
            <person name="Debuchy R."/>
            <person name="Gladieux P."/>
            <person name="Thoren M.H."/>
            <person name="Johannesson H."/>
        </authorList>
    </citation>
    <scope>NUCLEOTIDE SEQUENCE</scope>
    <source>
        <strain evidence="2">PSN293</strain>
    </source>
</reference>
<dbReference type="Proteomes" id="UP001301769">
    <property type="component" value="Unassembled WGS sequence"/>
</dbReference>
<dbReference type="AlphaFoldDB" id="A0AAN6YKQ1"/>
<dbReference type="EMBL" id="MU858047">
    <property type="protein sequence ID" value="KAK4219560.1"/>
    <property type="molecule type" value="Genomic_DNA"/>
</dbReference>
<name>A0AAN6YKQ1_9PEZI</name>
<organism evidence="2 3">
    <name type="scientific">Rhypophila decipiens</name>
    <dbReference type="NCBI Taxonomy" id="261697"/>
    <lineage>
        <taxon>Eukaryota</taxon>
        <taxon>Fungi</taxon>
        <taxon>Dikarya</taxon>
        <taxon>Ascomycota</taxon>
        <taxon>Pezizomycotina</taxon>
        <taxon>Sordariomycetes</taxon>
        <taxon>Sordariomycetidae</taxon>
        <taxon>Sordariales</taxon>
        <taxon>Naviculisporaceae</taxon>
        <taxon>Rhypophila</taxon>
    </lineage>
</organism>
<accession>A0AAN6YKQ1</accession>
<feature type="signal peptide" evidence="1">
    <location>
        <begin position="1"/>
        <end position="16"/>
    </location>
</feature>
<keyword evidence="3" id="KW-1185">Reference proteome</keyword>
<evidence type="ECO:0000313" key="3">
    <source>
        <dbReference type="Proteomes" id="UP001301769"/>
    </source>
</evidence>
<evidence type="ECO:0000313" key="2">
    <source>
        <dbReference type="EMBL" id="KAK4219560.1"/>
    </source>
</evidence>